<evidence type="ECO:0000313" key="3">
    <source>
        <dbReference type="Proteomes" id="UP001479436"/>
    </source>
</evidence>
<evidence type="ECO:0000256" key="1">
    <source>
        <dbReference type="SAM" id="SignalP"/>
    </source>
</evidence>
<accession>A0ABR2WKX8</accession>
<sequence>MFTKPFSSIAVLLAVTSSVIGKPISVGDPTINHLTVLNSTESFCLFLPSQPGDIIGEHEDDAVVFCTQPNPVAPKAQILPQGFIQSAHFNQTATYVQVTGKMNPAAYKLSPTDGGGQFDNRGAPANSGCAGYTYFVSLIEPNTGKYCIRCCNEKNDCNMGLSTAGCEVVIPGDYS</sequence>
<keyword evidence="3" id="KW-1185">Reference proteome</keyword>
<reference evidence="2 3" key="1">
    <citation type="submission" date="2023-04" db="EMBL/GenBank/DDBJ databases">
        <title>Genome of Basidiobolus ranarum AG-B5.</title>
        <authorList>
            <person name="Stajich J.E."/>
            <person name="Carter-House D."/>
            <person name="Gryganskyi A."/>
        </authorList>
    </citation>
    <scope>NUCLEOTIDE SEQUENCE [LARGE SCALE GENOMIC DNA]</scope>
    <source>
        <strain evidence="2 3">AG-B5</strain>
    </source>
</reference>
<keyword evidence="1" id="KW-0732">Signal</keyword>
<feature type="chain" id="PRO_5047325394" evidence="1">
    <location>
        <begin position="22"/>
        <end position="175"/>
    </location>
</feature>
<protein>
    <submittedName>
        <fullName evidence="2">Uncharacterized protein</fullName>
    </submittedName>
</protein>
<evidence type="ECO:0000313" key="2">
    <source>
        <dbReference type="EMBL" id="KAK9762188.1"/>
    </source>
</evidence>
<dbReference type="Proteomes" id="UP001479436">
    <property type="component" value="Unassembled WGS sequence"/>
</dbReference>
<name>A0ABR2WKX8_9FUNG</name>
<gene>
    <name evidence="2" type="ORF">K7432_012320</name>
</gene>
<proteinExistence type="predicted"/>
<feature type="signal peptide" evidence="1">
    <location>
        <begin position="1"/>
        <end position="21"/>
    </location>
</feature>
<comment type="caution">
    <text evidence="2">The sequence shown here is derived from an EMBL/GenBank/DDBJ whole genome shotgun (WGS) entry which is preliminary data.</text>
</comment>
<organism evidence="2 3">
    <name type="scientific">Basidiobolus ranarum</name>
    <dbReference type="NCBI Taxonomy" id="34480"/>
    <lineage>
        <taxon>Eukaryota</taxon>
        <taxon>Fungi</taxon>
        <taxon>Fungi incertae sedis</taxon>
        <taxon>Zoopagomycota</taxon>
        <taxon>Entomophthoromycotina</taxon>
        <taxon>Basidiobolomycetes</taxon>
        <taxon>Basidiobolales</taxon>
        <taxon>Basidiobolaceae</taxon>
        <taxon>Basidiobolus</taxon>
    </lineage>
</organism>
<dbReference type="EMBL" id="JASJQH010001058">
    <property type="protein sequence ID" value="KAK9762188.1"/>
    <property type="molecule type" value="Genomic_DNA"/>
</dbReference>